<dbReference type="Proteomes" id="UP000054826">
    <property type="component" value="Unassembled WGS sequence"/>
</dbReference>
<sequence>MERAGNAFGKTAWKQLHNERNVLAEITLLTVFYKFREKGKLCPVLNGSLLHFPYICKRVSSDLMPFLLTSSGQFCDQITPYLILTVILLSFCQNWRFGISGGFLSISVDEFYKARCRCRAAKATLSHPSSLPIRMPRYGTVRCFLCKETVLSFSQCCCRYLSKTTFGLSRIIHFSPCILATHLSSQQPHSRYNCAILWLRAEPLSPDRRVMFQKNLYLDVRPVAAHSYFYPD</sequence>
<keyword evidence="3" id="KW-1185">Reference proteome</keyword>
<evidence type="ECO:0000313" key="4">
    <source>
        <dbReference type="Proteomes" id="UP000054826"/>
    </source>
</evidence>
<evidence type="ECO:0000313" key="3">
    <source>
        <dbReference type="Proteomes" id="UP000054805"/>
    </source>
</evidence>
<gene>
    <name evidence="1" type="ORF">T4B_9048</name>
    <name evidence="2" type="ORF">T4C_6761</name>
</gene>
<proteinExistence type="predicted"/>
<organism evidence="2 4">
    <name type="scientific">Trichinella pseudospiralis</name>
    <name type="common">Parasitic roundworm</name>
    <dbReference type="NCBI Taxonomy" id="6337"/>
    <lineage>
        <taxon>Eukaryota</taxon>
        <taxon>Metazoa</taxon>
        <taxon>Ecdysozoa</taxon>
        <taxon>Nematoda</taxon>
        <taxon>Enoplea</taxon>
        <taxon>Dorylaimia</taxon>
        <taxon>Trichinellida</taxon>
        <taxon>Trichinellidae</taxon>
        <taxon>Trichinella</taxon>
    </lineage>
</organism>
<protein>
    <submittedName>
        <fullName evidence="2">Uncharacterized protein</fullName>
    </submittedName>
</protein>
<name>A0A0V1ISF7_TRIPS</name>
<evidence type="ECO:0000313" key="1">
    <source>
        <dbReference type="EMBL" id="KRZ04582.1"/>
    </source>
</evidence>
<reference evidence="3 4" key="1">
    <citation type="submission" date="2015-01" db="EMBL/GenBank/DDBJ databases">
        <title>Evolution of Trichinella species and genotypes.</title>
        <authorList>
            <person name="Korhonen P.K."/>
            <person name="Edoardo P."/>
            <person name="Giuseppe L.R."/>
            <person name="Gasser R.B."/>
        </authorList>
    </citation>
    <scope>NUCLEOTIDE SEQUENCE [LARGE SCALE GENOMIC DNA]</scope>
    <source>
        <strain evidence="2">ISS176</strain>
        <strain evidence="1">ISS588</strain>
    </source>
</reference>
<comment type="caution">
    <text evidence="2">The sequence shown here is derived from an EMBL/GenBank/DDBJ whole genome shotgun (WGS) entry which is preliminary data.</text>
</comment>
<dbReference type="EMBL" id="JYDS01000491">
    <property type="protein sequence ID" value="KRZ04582.1"/>
    <property type="molecule type" value="Genomic_DNA"/>
</dbReference>
<evidence type="ECO:0000313" key="2">
    <source>
        <dbReference type="EMBL" id="KRZ25652.1"/>
    </source>
</evidence>
<dbReference type="AlphaFoldDB" id="A0A0V1ISF7"/>
<dbReference type="Proteomes" id="UP000054805">
    <property type="component" value="Unassembled WGS sequence"/>
</dbReference>
<accession>A0A0V1ISF7</accession>
<dbReference type="EMBL" id="JYDV01000194">
    <property type="protein sequence ID" value="KRZ25652.1"/>
    <property type="molecule type" value="Genomic_DNA"/>
</dbReference>